<proteinExistence type="predicted"/>
<feature type="region of interest" description="Disordered" evidence="1">
    <location>
        <begin position="41"/>
        <end position="62"/>
    </location>
</feature>
<name>A0ABT7MYB0_9MICO</name>
<evidence type="ECO:0000256" key="1">
    <source>
        <dbReference type="SAM" id="MobiDB-lite"/>
    </source>
</evidence>
<protein>
    <submittedName>
        <fullName evidence="3">Uncharacterized protein</fullName>
    </submittedName>
</protein>
<dbReference type="EMBL" id="JASXSZ010000002">
    <property type="protein sequence ID" value="MDL9979430.1"/>
    <property type="molecule type" value="Genomic_DNA"/>
</dbReference>
<evidence type="ECO:0000313" key="4">
    <source>
        <dbReference type="Proteomes" id="UP001235064"/>
    </source>
</evidence>
<feature type="transmembrane region" description="Helical" evidence="2">
    <location>
        <begin position="102"/>
        <end position="127"/>
    </location>
</feature>
<keyword evidence="2" id="KW-0812">Transmembrane</keyword>
<accession>A0ABT7MYB0</accession>
<keyword evidence="2" id="KW-0472">Membrane</keyword>
<evidence type="ECO:0000256" key="2">
    <source>
        <dbReference type="SAM" id="Phobius"/>
    </source>
</evidence>
<sequence>MLTDDEAAELAALRVRAYGMDADLGDDPTGLARLEVLENKARGGDERASMDAAGPPPPDVDVESRQEAVDTIDAVGATVIDAANPEPVDPPRSTGRRWSRRAVLGFGIPAVVLALAVGVGIGTSVAAEAGAPAPQATIPAQYLASWQAASDHYHWDAGSPRLLADIQGALVWGGGTTGQMTCVIVDDGGNQSSSCDATAALTAAGTGVVITDEVSGVSRTYVAWPNGAPLVTYSTDGRGAGHLYDCPECTGSAPTLGLNPNSTVTIPYPATTGG</sequence>
<keyword evidence="4" id="KW-1185">Reference proteome</keyword>
<evidence type="ECO:0000313" key="3">
    <source>
        <dbReference type="EMBL" id="MDL9979430.1"/>
    </source>
</evidence>
<reference evidence="3 4" key="1">
    <citation type="submission" date="2023-06" db="EMBL/GenBank/DDBJ databases">
        <title>Microbacterium sp. nov., isolated from a waste landfill.</title>
        <authorList>
            <person name="Wen W."/>
        </authorList>
    </citation>
    <scope>NUCLEOTIDE SEQUENCE [LARGE SCALE GENOMIC DNA]</scope>
    <source>
        <strain evidence="3 4">ASV49</strain>
    </source>
</reference>
<keyword evidence="2" id="KW-1133">Transmembrane helix</keyword>
<dbReference type="Proteomes" id="UP001235064">
    <property type="component" value="Unassembled WGS sequence"/>
</dbReference>
<comment type="caution">
    <text evidence="3">The sequence shown here is derived from an EMBL/GenBank/DDBJ whole genome shotgun (WGS) entry which is preliminary data.</text>
</comment>
<gene>
    <name evidence="3" type="ORF">QSV35_08785</name>
</gene>
<organism evidence="3 4">
    <name type="scientific">Microbacterium candidum</name>
    <dbReference type="NCBI Taxonomy" id="3041922"/>
    <lineage>
        <taxon>Bacteria</taxon>
        <taxon>Bacillati</taxon>
        <taxon>Actinomycetota</taxon>
        <taxon>Actinomycetes</taxon>
        <taxon>Micrococcales</taxon>
        <taxon>Microbacteriaceae</taxon>
        <taxon>Microbacterium</taxon>
    </lineage>
</organism>
<dbReference type="RefSeq" id="WP_286288309.1">
    <property type="nucleotide sequence ID" value="NZ_JASXSZ010000002.1"/>
</dbReference>